<evidence type="ECO:0000313" key="2">
    <source>
        <dbReference type="EMBL" id="PFT50854.1"/>
    </source>
</evidence>
<feature type="transmembrane region" description="Helical" evidence="1">
    <location>
        <begin position="6"/>
        <end position="26"/>
    </location>
</feature>
<comment type="caution">
    <text evidence="2">The sequence shown here is derived from an EMBL/GenBank/DDBJ whole genome shotgun (WGS) entry which is preliminary data.</text>
</comment>
<dbReference type="RefSeq" id="WP_098392822.1">
    <property type="nucleotide sequence ID" value="NZ_NTVZ01000052.1"/>
</dbReference>
<dbReference type="EMBL" id="NVCO01000007">
    <property type="protein sequence ID" value="PFT50854.1"/>
    <property type="molecule type" value="Genomic_DNA"/>
</dbReference>
<gene>
    <name evidence="2" type="ORF">COK72_02270</name>
</gene>
<accession>A0A9X7ASB4</accession>
<keyword evidence="1" id="KW-0812">Transmembrane</keyword>
<evidence type="ECO:0000256" key="1">
    <source>
        <dbReference type="SAM" id="Phobius"/>
    </source>
</evidence>
<organism evidence="2 3">
    <name type="scientific">Bacillus thuringiensis</name>
    <dbReference type="NCBI Taxonomy" id="1428"/>
    <lineage>
        <taxon>Bacteria</taxon>
        <taxon>Bacillati</taxon>
        <taxon>Bacillota</taxon>
        <taxon>Bacilli</taxon>
        <taxon>Bacillales</taxon>
        <taxon>Bacillaceae</taxon>
        <taxon>Bacillus</taxon>
        <taxon>Bacillus cereus group</taxon>
    </lineage>
</organism>
<protein>
    <submittedName>
        <fullName evidence="2">Uncharacterized protein</fullName>
    </submittedName>
</protein>
<name>A0A9X7ASB4_BACTU</name>
<reference evidence="2 3" key="1">
    <citation type="submission" date="2017-09" db="EMBL/GenBank/DDBJ databases">
        <title>Large-scale bioinformatics analysis of Bacillus genomes uncovers conserved roles of natural products in bacterial physiology.</title>
        <authorList>
            <consortium name="Agbiome Team Llc"/>
            <person name="Bleich R.M."/>
            <person name="Grubbs K.J."/>
            <person name="Santa Maria K.C."/>
            <person name="Allen S.E."/>
            <person name="Farag S."/>
            <person name="Shank E.A."/>
            <person name="Bowers A."/>
        </authorList>
    </citation>
    <scope>NUCLEOTIDE SEQUENCE [LARGE SCALE GENOMIC DNA]</scope>
    <source>
        <strain evidence="2 3">AFS065400</strain>
    </source>
</reference>
<keyword evidence="1" id="KW-0472">Membrane</keyword>
<evidence type="ECO:0000313" key="3">
    <source>
        <dbReference type="Proteomes" id="UP000226106"/>
    </source>
</evidence>
<sequence length="59" mass="6811">MQALTYGAIIMGFMFTFGFVDIALIVKKSKFIDFLVVMVFAIIYAIIMIGCIKEYWVLY</sequence>
<dbReference type="AlphaFoldDB" id="A0A9X7ASB4"/>
<keyword evidence="1" id="KW-1133">Transmembrane helix</keyword>
<feature type="transmembrane region" description="Helical" evidence="1">
    <location>
        <begin position="33"/>
        <end position="56"/>
    </location>
</feature>
<dbReference type="Proteomes" id="UP000226106">
    <property type="component" value="Unassembled WGS sequence"/>
</dbReference>
<proteinExistence type="predicted"/>